<protein>
    <recommendedName>
        <fullName evidence="4">AcrB/AcrD/AcrF family protein</fullName>
    </recommendedName>
</protein>
<keyword evidence="1" id="KW-0812">Transmembrane</keyword>
<evidence type="ECO:0000256" key="1">
    <source>
        <dbReference type="SAM" id="Phobius"/>
    </source>
</evidence>
<feature type="transmembrane region" description="Helical" evidence="1">
    <location>
        <begin position="367"/>
        <end position="386"/>
    </location>
</feature>
<feature type="transmembrane region" description="Helical" evidence="1">
    <location>
        <begin position="392"/>
        <end position="410"/>
    </location>
</feature>
<sequence>MNSPASARFPLALGLALWAAAWALQLWMNRDIIAGWQLSDPDDFLRLVQVRDLLAGQGWFDLTQHRINPPGGTLMHWSRLVDLPLAGVIVLLTPLIGAQAAEQAAMLIVPALTLFALVLIVGRLTALLAGRTAAILACVGIVFQPMLGVQLRPLRIDHHGWQIVCVMLALYLLLRHRGAKGAALAGAALAVGLAVSLEVLALAAGFGLVCLWRWLMEKDRRALPAFLASLAATSAALLLATRGLGDLAAHCDQISPPYLIAMGLAALGALAVSGTRRATRLLQFVLLAAAGSAGLAAFLISAPHCTSGPFAMLDPLVRDYWYVNVVEGQPIWRGSFGLVAPVLLAALVGLGVMTCQMRAARNTEQRAVWREYLIVFTVTMATGLLVLRTNAVVGAMALPPIGLLAAGLLRRAVESVRPLAKFGYAMLIAALLAPVIPAAMVVAALPQLGGSAKKAPAVSQSQCALAQSAAKLDLLPPGLIFAPLDVGPQILSGSRHAVVATAHHRAAAAMHDVIAAFIAAPPEAEAIVRGHGADYLLICHELAEPRLYARRAPDGLAARLAAGDVPAWLNSVYIGLPPGLSLYRVTPRPDGTPAPRR</sequence>
<feature type="transmembrane region" description="Helical" evidence="1">
    <location>
        <begin position="422"/>
        <end position="445"/>
    </location>
</feature>
<feature type="transmembrane region" description="Helical" evidence="1">
    <location>
        <begin position="331"/>
        <end position="355"/>
    </location>
</feature>
<keyword evidence="3" id="KW-1185">Reference proteome</keyword>
<dbReference type="EMBL" id="JBHRSU010000033">
    <property type="protein sequence ID" value="MFC3101514.1"/>
    <property type="molecule type" value="Genomic_DNA"/>
</dbReference>
<dbReference type="Proteomes" id="UP001595378">
    <property type="component" value="Unassembled WGS sequence"/>
</dbReference>
<feature type="transmembrane region" description="Helical" evidence="1">
    <location>
        <begin position="128"/>
        <end position="147"/>
    </location>
</feature>
<evidence type="ECO:0000313" key="3">
    <source>
        <dbReference type="Proteomes" id="UP001595378"/>
    </source>
</evidence>
<gene>
    <name evidence="2" type="ORF">ACFODK_11505</name>
</gene>
<reference evidence="3" key="1">
    <citation type="journal article" date="2019" name="Int. J. Syst. Evol. Microbiol.">
        <title>The Global Catalogue of Microorganisms (GCM) 10K type strain sequencing project: providing services to taxonomists for standard genome sequencing and annotation.</title>
        <authorList>
            <consortium name="The Broad Institute Genomics Platform"/>
            <consortium name="The Broad Institute Genome Sequencing Center for Infectious Disease"/>
            <person name="Wu L."/>
            <person name="Ma J."/>
        </authorList>
    </citation>
    <scope>NUCLEOTIDE SEQUENCE [LARGE SCALE GENOMIC DNA]</scope>
    <source>
        <strain evidence="3">KCTC 52606</strain>
    </source>
</reference>
<feature type="transmembrane region" description="Helical" evidence="1">
    <location>
        <begin position="254"/>
        <end position="272"/>
    </location>
</feature>
<dbReference type="RefSeq" id="WP_336919144.1">
    <property type="nucleotide sequence ID" value="NZ_JBANRN010000008.1"/>
</dbReference>
<feature type="transmembrane region" description="Helical" evidence="1">
    <location>
        <begin position="222"/>
        <end position="242"/>
    </location>
</feature>
<name>A0ABV7EFL3_9SPHN</name>
<evidence type="ECO:0008006" key="4">
    <source>
        <dbReference type="Google" id="ProtNLM"/>
    </source>
</evidence>
<feature type="transmembrane region" description="Helical" evidence="1">
    <location>
        <begin position="284"/>
        <end position="311"/>
    </location>
</feature>
<feature type="transmembrane region" description="Helical" evidence="1">
    <location>
        <begin position="182"/>
        <end position="215"/>
    </location>
</feature>
<feature type="transmembrane region" description="Helical" evidence="1">
    <location>
        <begin position="104"/>
        <end position="122"/>
    </location>
</feature>
<evidence type="ECO:0000313" key="2">
    <source>
        <dbReference type="EMBL" id="MFC3101514.1"/>
    </source>
</evidence>
<feature type="transmembrane region" description="Helical" evidence="1">
    <location>
        <begin position="77"/>
        <end position="97"/>
    </location>
</feature>
<organism evidence="2 3">
    <name type="scientific">Alteraurantiacibacter lauratis</name>
    <dbReference type="NCBI Taxonomy" id="2054627"/>
    <lineage>
        <taxon>Bacteria</taxon>
        <taxon>Pseudomonadati</taxon>
        <taxon>Pseudomonadota</taxon>
        <taxon>Alphaproteobacteria</taxon>
        <taxon>Sphingomonadales</taxon>
        <taxon>Erythrobacteraceae</taxon>
        <taxon>Alteraurantiacibacter</taxon>
    </lineage>
</organism>
<keyword evidence="1" id="KW-1133">Transmembrane helix</keyword>
<proteinExistence type="predicted"/>
<comment type="caution">
    <text evidence="2">The sequence shown here is derived from an EMBL/GenBank/DDBJ whole genome shotgun (WGS) entry which is preliminary data.</text>
</comment>
<accession>A0ABV7EFL3</accession>
<keyword evidence="1" id="KW-0472">Membrane</keyword>